<keyword evidence="1" id="KW-0547">Nucleotide-binding</keyword>
<dbReference type="FunFam" id="1.10.8.60:FF:000014">
    <property type="entry name" value="DNA-binding transcriptional regulator NtrC"/>
    <property type="match status" value="1"/>
</dbReference>
<dbReference type="InterPro" id="IPR027417">
    <property type="entry name" value="P-loop_NTPase"/>
</dbReference>
<accession>A0A3B1E0W7</accession>
<protein>
    <submittedName>
        <fullName evidence="9">Response regulator of zinc sigma-54-dependent two-component system</fullName>
    </submittedName>
</protein>
<dbReference type="Pfam" id="PF25601">
    <property type="entry name" value="AAA_lid_14"/>
    <property type="match status" value="1"/>
</dbReference>
<dbReference type="Pfam" id="PF00158">
    <property type="entry name" value="Sigma54_activat"/>
    <property type="match status" value="1"/>
</dbReference>
<dbReference type="PROSITE" id="PS50045">
    <property type="entry name" value="SIGMA54_INTERACT_4"/>
    <property type="match status" value="1"/>
</dbReference>
<dbReference type="SMART" id="SM00382">
    <property type="entry name" value="AAA"/>
    <property type="match status" value="1"/>
</dbReference>
<evidence type="ECO:0000256" key="6">
    <source>
        <dbReference type="ARBA" id="ARBA00023163"/>
    </source>
</evidence>
<dbReference type="PROSITE" id="PS00688">
    <property type="entry name" value="SIGMA54_INTERACT_3"/>
    <property type="match status" value="1"/>
</dbReference>
<dbReference type="SUPFAM" id="SSF52540">
    <property type="entry name" value="P-loop containing nucleoside triphosphate hydrolases"/>
    <property type="match status" value="1"/>
</dbReference>
<dbReference type="GO" id="GO:0043565">
    <property type="term" value="F:sequence-specific DNA binding"/>
    <property type="evidence" value="ECO:0007669"/>
    <property type="project" value="InterPro"/>
</dbReference>
<evidence type="ECO:0000256" key="2">
    <source>
        <dbReference type="ARBA" id="ARBA00022840"/>
    </source>
</evidence>
<dbReference type="GO" id="GO:0000160">
    <property type="term" value="P:phosphorelay signal transduction system"/>
    <property type="evidence" value="ECO:0007669"/>
    <property type="project" value="InterPro"/>
</dbReference>
<dbReference type="Gene3D" id="3.40.50.2300">
    <property type="match status" value="1"/>
</dbReference>
<dbReference type="InterPro" id="IPR025944">
    <property type="entry name" value="Sigma_54_int_dom_CS"/>
</dbReference>
<evidence type="ECO:0000313" key="9">
    <source>
        <dbReference type="EMBL" id="VAX41860.1"/>
    </source>
</evidence>
<dbReference type="SUPFAM" id="SSF52172">
    <property type="entry name" value="CheY-like"/>
    <property type="match status" value="1"/>
</dbReference>
<feature type="domain" description="Response regulatory" evidence="8">
    <location>
        <begin position="12"/>
        <end position="136"/>
    </location>
</feature>
<dbReference type="Gene3D" id="3.40.50.300">
    <property type="entry name" value="P-loop containing nucleotide triphosphate hydrolases"/>
    <property type="match status" value="1"/>
</dbReference>
<dbReference type="GO" id="GO:0005524">
    <property type="term" value="F:ATP binding"/>
    <property type="evidence" value="ECO:0007669"/>
    <property type="project" value="UniProtKB-KW"/>
</dbReference>
<dbReference type="InterPro" id="IPR011006">
    <property type="entry name" value="CheY-like_superfamily"/>
</dbReference>
<dbReference type="PRINTS" id="PR01590">
    <property type="entry name" value="HTHFIS"/>
</dbReference>
<dbReference type="PANTHER" id="PTHR32071">
    <property type="entry name" value="TRANSCRIPTIONAL REGULATORY PROTEIN"/>
    <property type="match status" value="1"/>
</dbReference>
<dbReference type="SMART" id="SM00448">
    <property type="entry name" value="REC"/>
    <property type="match status" value="1"/>
</dbReference>
<reference evidence="9" key="1">
    <citation type="submission" date="2018-06" db="EMBL/GenBank/DDBJ databases">
        <authorList>
            <person name="Zhirakovskaya E."/>
        </authorList>
    </citation>
    <scope>NUCLEOTIDE SEQUENCE</scope>
</reference>
<dbReference type="InterPro" id="IPR001789">
    <property type="entry name" value="Sig_transdc_resp-reg_receiver"/>
</dbReference>
<keyword evidence="4" id="KW-0238">DNA-binding</keyword>
<dbReference type="InterPro" id="IPR002197">
    <property type="entry name" value="HTH_Fis"/>
</dbReference>
<dbReference type="PROSITE" id="PS00676">
    <property type="entry name" value="SIGMA54_INTERACT_2"/>
    <property type="match status" value="1"/>
</dbReference>
<evidence type="ECO:0000256" key="1">
    <source>
        <dbReference type="ARBA" id="ARBA00022741"/>
    </source>
</evidence>
<dbReference type="InterPro" id="IPR002078">
    <property type="entry name" value="Sigma_54_int"/>
</dbReference>
<dbReference type="InterPro" id="IPR058031">
    <property type="entry name" value="AAA_lid_NorR"/>
</dbReference>
<dbReference type="SUPFAM" id="SSF46689">
    <property type="entry name" value="Homeodomain-like"/>
    <property type="match status" value="1"/>
</dbReference>
<sequence>MPTPPANPTPNRVLVVDDDPIVADSLAEFLTAEGFEATTAFNASEAKEALEAAATGDPDHAPRPFAVVISDVAMPGESGMDLLKHAATHHPETAFVMLTGYGQVEGAVESIRLGAVDYLTKPVVDEELRLALERALRQQALKAENCRLKHQLDSRYSLDNIIGGDPRMLRIYDLVEAVAPSRTTVLMSGASGTGKSLIAHAIHHRSPRRDESFVELSCGSIPETLLESELFGHVKGAFTGAHVDKPGRFLAANNGTIFLDEINSASPGMQLKLLRVLQERKFEPVGSSTTIEVDVRVILASNQPLEELVAAGQFRQDLFYRINVVTIELPPLRERVSDIPLLAEHFLEKYASELGKQIVGFNPDALDALCRYPFPGNIRELENVVQRAAVLTRSQTIPLEDLPPQVTGEAEAGVLARMASGNAPPTQTSLPLLDADTPWEPIPLEEALREPERLILLKALRANDWNRQKTADDLGINRTTLYKKMRSLNIDPERDARQAG</sequence>
<dbReference type="EMBL" id="UOGK01000603">
    <property type="protein sequence ID" value="VAX41860.1"/>
    <property type="molecule type" value="Genomic_DNA"/>
</dbReference>
<dbReference type="FunFam" id="3.40.50.300:FF:000006">
    <property type="entry name" value="DNA-binding transcriptional regulator NtrC"/>
    <property type="match status" value="1"/>
</dbReference>
<dbReference type="Pfam" id="PF02954">
    <property type="entry name" value="HTH_8"/>
    <property type="match status" value="1"/>
</dbReference>
<dbReference type="Gene3D" id="1.10.8.60">
    <property type="match status" value="1"/>
</dbReference>
<organism evidence="9">
    <name type="scientific">hydrothermal vent metagenome</name>
    <dbReference type="NCBI Taxonomy" id="652676"/>
    <lineage>
        <taxon>unclassified sequences</taxon>
        <taxon>metagenomes</taxon>
        <taxon>ecological metagenomes</taxon>
    </lineage>
</organism>
<feature type="domain" description="Sigma-54 factor interaction" evidence="7">
    <location>
        <begin position="161"/>
        <end position="390"/>
    </location>
</feature>
<evidence type="ECO:0000256" key="4">
    <source>
        <dbReference type="ARBA" id="ARBA00023125"/>
    </source>
</evidence>
<evidence type="ECO:0000259" key="8">
    <source>
        <dbReference type="PROSITE" id="PS50110"/>
    </source>
</evidence>
<dbReference type="InterPro" id="IPR025943">
    <property type="entry name" value="Sigma_54_int_dom_ATP-bd_2"/>
</dbReference>
<dbReference type="Gene3D" id="1.10.10.60">
    <property type="entry name" value="Homeodomain-like"/>
    <property type="match status" value="1"/>
</dbReference>
<evidence type="ECO:0000256" key="3">
    <source>
        <dbReference type="ARBA" id="ARBA00023015"/>
    </source>
</evidence>
<evidence type="ECO:0000259" key="7">
    <source>
        <dbReference type="PROSITE" id="PS50045"/>
    </source>
</evidence>
<keyword evidence="5" id="KW-0010">Activator</keyword>
<dbReference type="GO" id="GO:0006355">
    <property type="term" value="P:regulation of DNA-templated transcription"/>
    <property type="evidence" value="ECO:0007669"/>
    <property type="project" value="InterPro"/>
</dbReference>
<gene>
    <name evidence="9" type="ORF">MNBD_PLANCTO03-1894</name>
</gene>
<keyword evidence="3" id="KW-0805">Transcription regulation</keyword>
<proteinExistence type="predicted"/>
<keyword evidence="2" id="KW-0067">ATP-binding</keyword>
<dbReference type="PROSITE" id="PS50110">
    <property type="entry name" value="RESPONSE_REGULATORY"/>
    <property type="match status" value="1"/>
</dbReference>
<dbReference type="InterPro" id="IPR009057">
    <property type="entry name" value="Homeodomain-like_sf"/>
</dbReference>
<dbReference type="AlphaFoldDB" id="A0A3B1E0W7"/>
<dbReference type="PANTHER" id="PTHR32071:SF122">
    <property type="entry name" value="SIGMA FACTOR"/>
    <property type="match status" value="1"/>
</dbReference>
<dbReference type="InterPro" id="IPR003593">
    <property type="entry name" value="AAA+_ATPase"/>
</dbReference>
<dbReference type="Pfam" id="PF00072">
    <property type="entry name" value="Response_reg"/>
    <property type="match status" value="1"/>
</dbReference>
<evidence type="ECO:0000256" key="5">
    <source>
        <dbReference type="ARBA" id="ARBA00023159"/>
    </source>
</evidence>
<name>A0A3B1E0W7_9ZZZZ</name>
<keyword evidence="6" id="KW-0804">Transcription</keyword>
<dbReference type="CDD" id="cd00009">
    <property type="entry name" value="AAA"/>
    <property type="match status" value="1"/>
</dbReference>